<accession>A0AA41R560</accession>
<dbReference type="RefSeq" id="WP_246911888.1">
    <property type="nucleotide sequence ID" value="NZ_JALJRB010000020.1"/>
</dbReference>
<keyword evidence="3" id="KW-1185">Reference proteome</keyword>
<evidence type="ECO:0000313" key="3">
    <source>
        <dbReference type="Proteomes" id="UP001165427"/>
    </source>
</evidence>
<dbReference type="Proteomes" id="UP001165427">
    <property type="component" value="Unassembled WGS sequence"/>
</dbReference>
<feature type="region of interest" description="Disordered" evidence="1">
    <location>
        <begin position="1"/>
        <end position="70"/>
    </location>
</feature>
<proteinExistence type="predicted"/>
<dbReference type="EMBL" id="JALJRB010000020">
    <property type="protein sequence ID" value="MCJ8502057.1"/>
    <property type="molecule type" value="Genomic_DNA"/>
</dbReference>
<protein>
    <submittedName>
        <fullName evidence="2">Uncharacterized protein</fullName>
    </submittedName>
</protein>
<reference evidence="2" key="1">
    <citation type="submission" date="2022-04" db="EMBL/GenBank/DDBJ databases">
        <title>Desulfatitalea alkaliphila sp. nov., a novel anaerobic sulfate-reducing bacterium isolated from terrestrial mud volcano, Taman Peninsula, Russia.</title>
        <authorList>
            <person name="Khomyakova M.A."/>
            <person name="Merkel A.Y."/>
            <person name="Slobodkin A.I."/>
        </authorList>
    </citation>
    <scope>NUCLEOTIDE SEQUENCE</scope>
    <source>
        <strain evidence="2">M08but</strain>
    </source>
</reference>
<dbReference type="AlphaFoldDB" id="A0AA41R560"/>
<name>A0AA41R560_9BACT</name>
<comment type="caution">
    <text evidence="2">The sequence shown here is derived from an EMBL/GenBank/DDBJ whole genome shotgun (WGS) entry which is preliminary data.</text>
</comment>
<feature type="compositionally biased region" description="Basic and acidic residues" evidence="1">
    <location>
        <begin position="56"/>
        <end position="70"/>
    </location>
</feature>
<organism evidence="2 3">
    <name type="scientific">Desulfatitalea alkaliphila</name>
    <dbReference type="NCBI Taxonomy" id="2929485"/>
    <lineage>
        <taxon>Bacteria</taxon>
        <taxon>Pseudomonadati</taxon>
        <taxon>Thermodesulfobacteriota</taxon>
        <taxon>Desulfobacteria</taxon>
        <taxon>Desulfobacterales</taxon>
        <taxon>Desulfosarcinaceae</taxon>
        <taxon>Desulfatitalea</taxon>
    </lineage>
</organism>
<gene>
    <name evidence="2" type="ORF">MRX98_15850</name>
</gene>
<sequence length="70" mass="8282">MVDIVIGQIPPVQNDPNRRNPQQQAPRDGKRPPERRKNKRDRRRGVRDGVVVTLSHIEERRQQPDRRKKG</sequence>
<evidence type="ECO:0000256" key="1">
    <source>
        <dbReference type="SAM" id="MobiDB-lite"/>
    </source>
</evidence>
<evidence type="ECO:0000313" key="2">
    <source>
        <dbReference type="EMBL" id="MCJ8502057.1"/>
    </source>
</evidence>
<feature type="compositionally biased region" description="Basic residues" evidence="1">
    <location>
        <begin position="33"/>
        <end position="45"/>
    </location>
</feature>
<feature type="compositionally biased region" description="Low complexity" evidence="1">
    <location>
        <begin position="10"/>
        <end position="26"/>
    </location>
</feature>